<dbReference type="AlphaFoldDB" id="A0A9D1LNM9"/>
<feature type="signal peptide" evidence="1">
    <location>
        <begin position="1"/>
        <end position="22"/>
    </location>
</feature>
<gene>
    <name evidence="3" type="ORF">IAC52_02430</name>
</gene>
<reference evidence="3" key="1">
    <citation type="submission" date="2020-10" db="EMBL/GenBank/DDBJ databases">
        <authorList>
            <person name="Gilroy R."/>
        </authorList>
    </citation>
    <scope>NUCLEOTIDE SEQUENCE</scope>
    <source>
        <strain evidence="3">ChiGjej1B1-22543</strain>
    </source>
</reference>
<name>A0A9D1LNM9_9FIRM</name>
<keyword evidence="1" id="KW-0732">Signal</keyword>
<comment type="caution">
    <text evidence="3">The sequence shown here is derived from an EMBL/GenBank/DDBJ whole genome shotgun (WGS) entry which is preliminary data.</text>
</comment>
<accession>A0A9D1LNM9</accession>
<dbReference type="InterPro" id="IPR008964">
    <property type="entry name" value="Invasin/intimin_cell_adhesion"/>
</dbReference>
<proteinExistence type="predicted"/>
<reference evidence="3" key="2">
    <citation type="journal article" date="2021" name="PeerJ">
        <title>Extensive microbial diversity within the chicken gut microbiome revealed by metagenomics and culture.</title>
        <authorList>
            <person name="Gilroy R."/>
            <person name="Ravi A."/>
            <person name="Getino M."/>
            <person name="Pursley I."/>
            <person name="Horton D.L."/>
            <person name="Alikhan N.F."/>
            <person name="Baker D."/>
            <person name="Gharbi K."/>
            <person name="Hall N."/>
            <person name="Watson M."/>
            <person name="Adriaenssens E.M."/>
            <person name="Foster-Nyarko E."/>
            <person name="Jarju S."/>
            <person name="Secka A."/>
            <person name="Antonio M."/>
            <person name="Oren A."/>
            <person name="Chaudhuri R.R."/>
            <person name="La Ragione R."/>
            <person name="Hildebrand F."/>
            <person name="Pallen M.J."/>
        </authorList>
    </citation>
    <scope>NUCLEOTIDE SEQUENCE</scope>
    <source>
        <strain evidence="3">ChiGjej1B1-22543</strain>
    </source>
</reference>
<evidence type="ECO:0000313" key="4">
    <source>
        <dbReference type="Proteomes" id="UP000824070"/>
    </source>
</evidence>
<dbReference type="EMBL" id="DVMV01000015">
    <property type="protein sequence ID" value="HIU45135.1"/>
    <property type="molecule type" value="Genomic_DNA"/>
</dbReference>
<evidence type="ECO:0000259" key="2">
    <source>
        <dbReference type="Pfam" id="PF02368"/>
    </source>
</evidence>
<feature type="domain" description="BIG2" evidence="2">
    <location>
        <begin position="49"/>
        <end position="92"/>
    </location>
</feature>
<organism evidence="3 4">
    <name type="scientific">Candidatus Alloenteromonas pullicola</name>
    <dbReference type="NCBI Taxonomy" id="2840784"/>
    <lineage>
        <taxon>Bacteria</taxon>
        <taxon>Bacillati</taxon>
        <taxon>Bacillota</taxon>
        <taxon>Bacillota incertae sedis</taxon>
        <taxon>Candidatus Alloenteromonas</taxon>
    </lineage>
</organism>
<dbReference type="InterPro" id="IPR003343">
    <property type="entry name" value="Big_2"/>
</dbReference>
<feature type="chain" id="PRO_5038371968" description="BIG2 domain-containing protein" evidence="1">
    <location>
        <begin position="23"/>
        <end position="749"/>
    </location>
</feature>
<dbReference type="PROSITE" id="PS51257">
    <property type="entry name" value="PROKAR_LIPOPROTEIN"/>
    <property type="match status" value="1"/>
</dbReference>
<protein>
    <recommendedName>
        <fullName evidence="2">BIG2 domain-containing protein</fullName>
    </recommendedName>
</protein>
<dbReference type="Proteomes" id="UP000824070">
    <property type="component" value="Unassembled WGS sequence"/>
</dbReference>
<evidence type="ECO:0000256" key="1">
    <source>
        <dbReference type="SAM" id="SignalP"/>
    </source>
</evidence>
<dbReference type="Gene3D" id="2.60.40.1080">
    <property type="match status" value="1"/>
</dbReference>
<dbReference type="Pfam" id="PF02368">
    <property type="entry name" value="Big_2"/>
    <property type="match status" value="1"/>
</dbReference>
<dbReference type="SUPFAM" id="SSF49373">
    <property type="entry name" value="Invasin/intimin cell-adhesion fragments"/>
    <property type="match status" value="1"/>
</dbReference>
<evidence type="ECO:0000313" key="3">
    <source>
        <dbReference type="EMBL" id="HIU45135.1"/>
    </source>
</evidence>
<sequence>MKKIALAALACLSLGLAACNEAAASSDTSETPSQSISILTRDTEISIGQTITLTYRADGEVGFSSSDDSIATVDDYGQVKGIGEGSAVITVYLVDDPDVKTEITISVYKPFFLYENGYYNGNFDLTDEREGTVYATGNQVQLLVNEPGQEWYFSCHIQRTGYVNNDPLGRFGVGSFLVDTLHPIGNNMFWFGFRPTGDGSSGLYTPYYGGWRYEPGMTSAEYGIDANGFDPSLGFDVTIMRSGLDHYFYFEQGEVKFGYSVAFFDGEETYPGIYSQNQELTITEFEASSDHQAVVDKLNEFQTAESVSINGLDNRLEPGIYDLTATVLPEVTPIKDVVYSLYEPHDGVTCSGDGRLVISDGASGTFRVVATSINNPNAKQTKKFQIIDSLEPSGRYEEVLAIGDGARLEGDNVVFDGNTAYMPVNALPDEDVGYTVDLTAASGKGRYGVMLAAKGYFQYDYAEIVVGEDESRILRYGNHDHSFEAEYALPGSAAFDKAIELGLYKLGGTVYVTLDGRLFKSFASCTEKAFPVVYSDGVKVSDSGHGLSTGEQASQALDLYGDFFVGGYVGLNGGAYSLAAVDIPGGNMNWPPDNDYLNGLKYKQALKGELDIRFTVSDLSPMLSGDSYDSKVLVYLQSESPTCSLQLVIKGGKDNPTYALCPNFDDATWVEYPLEEYGIDFSKAVEVRIVKKVEGLEVYLNGTRVLGDCDGLLNDDYDWSNDTLSTPGIGTFRCGATLSGVEIAAYTGE</sequence>